<dbReference type="Proteomes" id="UP000530571">
    <property type="component" value="Unassembled WGS sequence"/>
</dbReference>
<feature type="region of interest" description="Disordered" evidence="1">
    <location>
        <begin position="91"/>
        <end position="122"/>
    </location>
</feature>
<organism evidence="2 3">
    <name type="scientific">Martelella radicis</name>
    <dbReference type="NCBI Taxonomy" id="1397476"/>
    <lineage>
        <taxon>Bacteria</taxon>
        <taxon>Pseudomonadati</taxon>
        <taxon>Pseudomonadota</taxon>
        <taxon>Alphaproteobacteria</taxon>
        <taxon>Hyphomicrobiales</taxon>
        <taxon>Aurantimonadaceae</taxon>
        <taxon>Martelella</taxon>
    </lineage>
</organism>
<feature type="compositionally biased region" description="Basic and acidic residues" evidence="1">
    <location>
        <begin position="91"/>
        <end position="114"/>
    </location>
</feature>
<proteinExistence type="predicted"/>
<name>A0A7W6PA49_9HYPH</name>
<evidence type="ECO:0000256" key="1">
    <source>
        <dbReference type="SAM" id="MobiDB-lite"/>
    </source>
</evidence>
<dbReference type="PANTHER" id="PTHR28055:SF1">
    <property type="entry name" value="ALTERED INHERITANCE OF MITOCHONDRIA PROTEIN 41, MITOCHONDRIAL"/>
    <property type="match status" value="1"/>
</dbReference>
<dbReference type="SUPFAM" id="SSF89095">
    <property type="entry name" value="GatB/YqeY motif"/>
    <property type="match status" value="1"/>
</dbReference>
<dbReference type="InterPro" id="IPR019004">
    <property type="entry name" value="YqeY/Aim41"/>
</dbReference>
<dbReference type="GO" id="GO:0016884">
    <property type="term" value="F:carbon-nitrogen ligase activity, with glutamine as amido-N-donor"/>
    <property type="evidence" value="ECO:0007669"/>
    <property type="project" value="InterPro"/>
</dbReference>
<dbReference type="Gene3D" id="1.10.1510.10">
    <property type="entry name" value="Uncharacterised protein YqeY/AIM41 PF09424, N-terminal domain"/>
    <property type="match status" value="1"/>
</dbReference>
<comment type="caution">
    <text evidence="2">The sequence shown here is derived from an EMBL/GenBank/DDBJ whole genome shotgun (WGS) entry which is preliminary data.</text>
</comment>
<evidence type="ECO:0000313" key="2">
    <source>
        <dbReference type="EMBL" id="MBB4121239.1"/>
    </source>
</evidence>
<reference evidence="2 3" key="1">
    <citation type="submission" date="2020-08" db="EMBL/GenBank/DDBJ databases">
        <title>Genomic Encyclopedia of Type Strains, Phase IV (KMG-IV): sequencing the most valuable type-strain genomes for metagenomic binning, comparative biology and taxonomic classification.</title>
        <authorList>
            <person name="Goeker M."/>
        </authorList>
    </citation>
    <scope>NUCLEOTIDE SEQUENCE [LARGE SCALE GENOMIC DNA]</scope>
    <source>
        <strain evidence="2 3">DSM 28101</strain>
    </source>
</reference>
<evidence type="ECO:0008006" key="4">
    <source>
        <dbReference type="Google" id="ProtNLM"/>
    </source>
</evidence>
<evidence type="ECO:0000313" key="3">
    <source>
        <dbReference type="Proteomes" id="UP000530571"/>
    </source>
</evidence>
<dbReference type="PANTHER" id="PTHR28055">
    <property type="entry name" value="ALTERED INHERITANCE OF MITOCHONDRIA PROTEIN 41, MITOCHONDRIAL"/>
    <property type="match status" value="1"/>
</dbReference>
<dbReference type="InterPro" id="IPR003789">
    <property type="entry name" value="Asn/Gln_tRNA_amidoTrase-B-like"/>
</dbReference>
<sequence>MTDHSTDIAESFRARLRDDLKTAMRTRDRMTVGVTRSLIAAVDNAQAVRLENDGGPYVERAFGAGGTETARNELTAEGLRILLEREATDRRKAADELAAHGQDERAETLRKEADVVDQYRQA</sequence>
<dbReference type="RefSeq" id="WP_183483463.1">
    <property type="nucleotide sequence ID" value="NZ_JACIDZ010000003.1"/>
</dbReference>
<keyword evidence="3" id="KW-1185">Reference proteome</keyword>
<dbReference type="EMBL" id="JACIDZ010000003">
    <property type="protein sequence ID" value="MBB4121239.1"/>
    <property type="molecule type" value="Genomic_DNA"/>
</dbReference>
<gene>
    <name evidence="2" type="ORF">GGR30_001153</name>
</gene>
<protein>
    <recommendedName>
        <fullName evidence="4">Glutamyl-tRNA amidotransferase</fullName>
    </recommendedName>
</protein>
<dbReference type="InterPro" id="IPR042184">
    <property type="entry name" value="YqeY/Aim41_N"/>
</dbReference>
<accession>A0A7W6PA49</accession>
<dbReference type="AlphaFoldDB" id="A0A7W6PA49"/>